<dbReference type="InterPro" id="IPR011004">
    <property type="entry name" value="Trimer_LpxA-like_sf"/>
</dbReference>
<dbReference type="SUPFAM" id="SSF51161">
    <property type="entry name" value="Trimeric LpxA-like enzymes"/>
    <property type="match status" value="1"/>
</dbReference>
<organism evidence="1 2">
    <name type="scientific">Desulfotignum phosphitoxidans DSM 13687</name>
    <dbReference type="NCBI Taxonomy" id="1286635"/>
    <lineage>
        <taxon>Bacteria</taxon>
        <taxon>Pseudomonadati</taxon>
        <taxon>Thermodesulfobacteriota</taxon>
        <taxon>Desulfobacteria</taxon>
        <taxon>Desulfobacterales</taxon>
        <taxon>Desulfobacteraceae</taxon>
        <taxon>Desulfotignum</taxon>
    </lineage>
</organism>
<dbReference type="PANTHER" id="PTHR13061">
    <property type="entry name" value="DYNACTIN SUBUNIT P25"/>
    <property type="match status" value="1"/>
</dbReference>
<name>S0G1K6_9BACT</name>
<sequence length="174" mass="18887">MAVYQYGDRIPTIGKNTYISDSARVIGDVVIQDNCYIGHGAIVRGDYGTIHIGNGTAVEEGAILHIRPDGLLELEDHVTVGHGAIIHGRLIQTHAVIGIGAIIGFDVVVGAWAIVAEGSVIPQKTHIPDEKITGGVPYKIIGDVQPRHKEFWTYGKQLYVDLARDYPEKLKKLG</sequence>
<gene>
    <name evidence="1" type="ORF">Dpo_14c00800</name>
</gene>
<protein>
    <submittedName>
        <fullName evidence="1">Putative acetyltransferase</fullName>
    </submittedName>
</protein>
<dbReference type="Proteomes" id="UP000014216">
    <property type="component" value="Unassembled WGS sequence"/>
</dbReference>
<dbReference type="Gene3D" id="2.160.10.10">
    <property type="entry name" value="Hexapeptide repeat proteins"/>
    <property type="match status" value="1"/>
</dbReference>
<proteinExistence type="predicted"/>
<dbReference type="InterPro" id="IPR047324">
    <property type="entry name" value="LbH_gamma_CA-like"/>
</dbReference>
<keyword evidence="2" id="KW-1185">Reference proteome</keyword>
<comment type="caution">
    <text evidence="1">The sequence shown here is derived from an EMBL/GenBank/DDBJ whole genome shotgun (WGS) entry which is preliminary data.</text>
</comment>
<reference evidence="1 2" key="1">
    <citation type="journal article" date="2013" name="Genome Announc.">
        <title>Draft Genome Sequence of Desulfotignum phosphitoxidans DSM 13687 Strain FiPS-3.</title>
        <authorList>
            <person name="Poehlein A."/>
            <person name="Daniel R."/>
            <person name="Simeonova D.D."/>
        </authorList>
    </citation>
    <scope>NUCLEOTIDE SEQUENCE [LARGE SCALE GENOMIC DNA]</scope>
    <source>
        <strain evidence="1 2">DSM 13687</strain>
    </source>
</reference>
<dbReference type="OrthoDB" id="9803036at2"/>
<evidence type="ECO:0000313" key="1">
    <source>
        <dbReference type="EMBL" id="EMS77596.1"/>
    </source>
</evidence>
<dbReference type="CDD" id="cd04645">
    <property type="entry name" value="LbH_gamma_CA_like"/>
    <property type="match status" value="1"/>
</dbReference>
<evidence type="ECO:0000313" key="2">
    <source>
        <dbReference type="Proteomes" id="UP000014216"/>
    </source>
</evidence>
<accession>S0G1K6</accession>
<keyword evidence="1" id="KW-0808">Transferase</keyword>
<dbReference type="PANTHER" id="PTHR13061:SF29">
    <property type="entry name" value="GAMMA CARBONIC ANHYDRASE-LIKE 1, MITOCHONDRIAL-RELATED"/>
    <property type="match status" value="1"/>
</dbReference>
<dbReference type="AlphaFoldDB" id="S0G1K6"/>
<dbReference type="InterPro" id="IPR050484">
    <property type="entry name" value="Transf_Hexapept/Carb_Anhydrase"/>
</dbReference>
<dbReference type="EMBL" id="APJX01000014">
    <property type="protein sequence ID" value="EMS77596.1"/>
    <property type="molecule type" value="Genomic_DNA"/>
</dbReference>
<dbReference type="RefSeq" id="WP_006968493.1">
    <property type="nucleotide sequence ID" value="NZ_APJX01000014.1"/>
</dbReference>
<dbReference type="Pfam" id="PF00132">
    <property type="entry name" value="Hexapep"/>
    <property type="match status" value="1"/>
</dbReference>
<dbReference type="InterPro" id="IPR001451">
    <property type="entry name" value="Hexapep"/>
</dbReference>
<dbReference type="GO" id="GO:0016740">
    <property type="term" value="F:transferase activity"/>
    <property type="evidence" value="ECO:0007669"/>
    <property type="project" value="UniProtKB-KW"/>
</dbReference>